<evidence type="ECO:0000256" key="6">
    <source>
        <dbReference type="SAM" id="MobiDB-lite"/>
    </source>
</evidence>
<name>S8AYG1_PENO1</name>
<evidence type="ECO:0000256" key="5">
    <source>
        <dbReference type="ARBA" id="ARBA00023136"/>
    </source>
</evidence>
<evidence type="ECO:0000256" key="2">
    <source>
        <dbReference type="ARBA" id="ARBA00005587"/>
    </source>
</evidence>
<keyword evidence="3 7" id="KW-0812">Transmembrane</keyword>
<dbReference type="PROSITE" id="PS01114">
    <property type="entry name" value="GPR1_FUN34_YAAH"/>
    <property type="match status" value="1"/>
</dbReference>
<keyword evidence="4 7" id="KW-1133">Transmembrane helix</keyword>
<keyword evidence="5 7" id="KW-0472">Membrane</keyword>
<comment type="similarity">
    <text evidence="2">Belongs to the acetate uptake transporter (AceTr) (TC 2.A.96) family.</text>
</comment>
<evidence type="ECO:0000256" key="7">
    <source>
        <dbReference type="SAM" id="Phobius"/>
    </source>
</evidence>
<reference evidence="8 9" key="1">
    <citation type="journal article" date="2013" name="PLoS ONE">
        <title>Genomic and secretomic analyses reveal unique features of the lignocellulolytic enzyme system of Penicillium decumbens.</title>
        <authorList>
            <person name="Liu G."/>
            <person name="Zhang L."/>
            <person name="Wei X."/>
            <person name="Zou G."/>
            <person name="Qin Y."/>
            <person name="Ma L."/>
            <person name="Li J."/>
            <person name="Zheng H."/>
            <person name="Wang S."/>
            <person name="Wang C."/>
            <person name="Xun L."/>
            <person name="Zhao G.-P."/>
            <person name="Zhou Z."/>
            <person name="Qu Y."/>
        </authorList>
    </citation>
    <scope>NUCLEOTIDE SEQUENCE [LARGE SCALE GENOMIC DNA]</scope>
    <source>
        <strain evidence="9">114-2 / CGMCC 5302</strain>
    </source>
</reference>
<dbReference type="GO" id="GO:0015123">
    <property type="term" value="F:acetate transmembrane transporter activity"/>
    <property type="evidence" value="ECO:0007669"/>
    <property type="project" value="TreeGrafter"/>
</dbReference>
<feature type="transmembrane region" description="Helical" evidence="7">
    <location>
        <begin position="116"/>
        <end position="135"/>
    </location>
</feature>
<dbReference type="PhylomeDB" id="S8AYG1"/>
<feature type="transmembrane region" description="Helical" evidence="7">
    <location>
        <begin position="85"/>
        <end position="104"/>
    </location>
</feature>
<dbReference type="InterPro" id="IPR047622">
    <property type="entry name" value="GPR1_FUN34_YAAH"/>
</dbReference>
<evidence type="ECO:0000313" key="8">
    <source>
        <dbReference type="EMBL" id="EPS27017.1"/>
    </source>
</evidence>
<dbReference type="InterPro" id="IPR000791">
    <property type="entry name" value="Gpr1/Fun34/SatP-like"/>
</dbReference>
<dbReference type="Pfam" id="PF01184">
    <property type="entry name" value="Gpr1_Fun34_YaaH"/>
    <property type="match status" value="1"/>
</dbReference>
<dbReference type="PANTHER" id="PTHR31123">
    <property type="entry name" value="ACCUMULATION OF DYADS PROTEIN 2-RELATED"/>
    <property type="match status" value="1"/>
</dbReference>
<dbReference type="NCBIfam" id="NF038013">
    <property type="entry name" value="AceTr_1"/>
    <property type="match status" value="1"/>
</dbReference>
<dbReference type="OrthoDB" id="3648309at2759"/>
<proteinExistence type="inferred from homology"/>
<sequence length="281" mass="30295">MDPITKIVDMQHEPFKQTTSIPSSPTFIPDSQSSTPICSQSDRVEYVLMPPQSPILPANPTTPAQHDPEALILTTPPSRMMANPAPLGLSAFALTAFLSSMMNLRLGVSIAAENVASGLIYAGAVQLIAGIWEMFLGNTFGATSFTSYGAYWISWGLLSTLEKNQVVPAYDASAVCQKETVTGIFLLSWFTFTTLLLLCTLRTNLATILIFFFLDLNYLFLGIAHLQCSGQGQLPTTMLKVGGSFGLLAACAAWYSAFAALFDAQRGFARVPVGKWVGGLF</sequence>
<feature type="transmembrane region" description="Helical" evidence="7">
    <location>
        <begin position="244"/>
        <end position="262"/>
    </location>
</feature>
<evidence type="ECO:0000256" key="4">
    <source>
        <dbReference type="ARBA" id="ARBA00022989"/>
    </source>
</evidence>
<dbReference type="PANTHER" id="PTHR31123:SF1">
    <property type="entry name" value="ACCUMULATION OF DYADS PROTEIN 2-RELATED"/>
    <property type="match status" value="1"/>
</dbReference>
<dbReference type="eggNOG" id="ENOG502QUJS">
    <property type="taxonomic scope" value="Eukaryota"/>
</dbReference>
<feature type="transmembrane region" description="Helical" evidence="7">
    <location>
        <begin position="205"/>
        <end position="224"/>
    </location>
</feature>
<evidence type="ECO:0000313" key="9">
    <source>
        <dbReference type="Proteomes" id="UP000019376"/>
    </source>
</evidence>
<organism evidence="8 9">
    <name type="scientific">Penicillium oxalicum (strain 114-2 / CGMCC 5302)</name>
    <name type="common">Penicillium decumbens</name>
    <dbReference type="NCBI Taxonomy" id="933388"/>
    <lineage>
        <taxon>Eukaryota</taxon>
        <taxon>Fungi</taxon>
        <taxon>Dikarya</taxon>
        <taxon>Ascomycota</taxon>
        <taxon>Pezizomycotina</taxon>
        <taxon>Eurotiomycetes</taxon>
        <taxon>Eurotiomycetidae</taxon>
        <taxon>Eurotiales</taxon>
        <taxon>Aspergillaceae</taxon>
        <taxon>Penicillium</taxon>
    </lineage>
</organism>
<gene>
    <name evidence="8" type="ORF">PDE_01958</name>
</gene>
<keyword evidence="9" id="KW-1185">Reference proteome</keyword>
<feature type="region of interest" description="Disordered" evidence="6">
    <location>
        <begin position="8"/>
        <end position="34"/>
    </location>
</feature>
<evidence type="ECO:0000256" key="3">
    <source>
        <dbReference type="ARBA" id="ARBA00022692"/>
    </source>
</evidence>
<dbReference type="STRING" id="933388.S8AYG1"/>
<feature type="compositionally biased region" description="Polar residues" evidence="6">
    <location>
        <begin position="16"/>
        <end position="34"/>
    </location>
</feature>
<dbReference type="GO" id="GO:0005886">
    <property type="term" value="C:plasma membrane"/>
    <property type="evidence" value="ECO:0007669"/>
    <property type="project" value="TreeGrafter"/>
</dbReference>
<dbReference type="Proteomes" id="UP000019376">
    <property type="component" value="Unassembled WGS sequence"/>
</dbReference>
<dbReference type="AlphaFoldDB" id="S8AYG1"/>
<dbReference type="InterPro" id="IPR051633">
    <property type="entry name" value="AceTr"/>
</dbReference>
<feature type="transmembrane region" description="Helical" evidence="7">
    <location>
        <begin position="180"/>
        <end position="198"/>
    </location>
</feature>
<evidence type="ECO:0000256" key="1">
    <source>
        <dbReference type="ARBA" id="ARBA00004141"/>
    </source>
</evidence>
<comment type="subcellular location">
    <subcellularLocation>
        <location evidence="1">Membrane</location>
        <topology evidence="1">Multi-pass membrane protein</topology>
    </subcellularLocation>
</comment>
<protein>
    <submittedName>
        <fullName evidence="8">Uncharacterized protein</fullName>
    </submittedName>
</protein>
<dbReference type="EMBL" id="KB644409">
    <property type="protein sequence ID" value="EPS27017.1"/>
    <property type="molecule type" value="Genomic_DNA"/>
</dbReference>
<accession>S8AYG1</accession>
<dbReference type="HOGENOM" id="CLU_051062_1_2_1"/>